<comment type="caution">
    <text evidence="2">The sequence shown here is derived from an EMBL/GenBank/DDBJ whole genome shotgun (WGS) entry which is preliminary data.</text>
</comment>
<dbReference type="SUPFAM" id="SSF52096">
    <property type="entry name" value="ClpP/crotonase"/>
    <property type="match status" value="1"/>
</dbReference>
<dbReference type="OrthoDB" id="9807606at2"/>
<dbReference type="Proteomes" id="UP000234328">
    <property type="component" value="Unassembled WGS sequence"/>
</dbReference>
<dbReference type="InterPro" id="IPR001753">
    <property type="entry name" value="Enoyl-CoA_hydra/iso"/>
</dbReference>
<dbReference type="AlphaFoldDB" id="A0A2N4UAJ3"/>
<comment type="similarity">
    <text evidence="1">Belongs to the enoyl-CoA hydratase/isomerase family.</text>
</comment>
<dbReference type="InterPro" id="IPR029045">
    <property type="entry name" value="ClpP/crotonase-like_dom_sf"/>
</dbReference>
<dbReference type="EMBL" id="PDNV01000021">
    <property type="protein sequence ID" value="PLC52029.1"/>
    <property type="molecule type" value="Genomic_DNA"/>
</dbReference>
<dbReference type="GO" id="GO:0003824">
    <property type="term" value="F:catalytic activity"/>
    <property type="evidence" value="ECO:0007669"/>
    <property type="project" value="UniProtKB-ARBA"/>
</dbReference>
<proteinExistence type="inferred from homology"/>
<sequence>MKAKDMLITEKRQSILWLTINRPGQRNALNPNLMNEMGQAIEDAGHDRTIRAIVITGAGVKAFCAGADLESGDSFVLDDASPTSPFANLLRAAQASTIPLIARINGACVAGGMGLLAMCDMAIAVDDAVFGLPEVKVGVFPMQVLSVLQRIIPSRALYELCYTGELIDAQEARRLGLLNYVVPSSELDVQLSWLLSRMTDKAPLAIRRGRYAMRRIEAMGFEESISLLESQIGLLTLGHEAREGMSAFRERRKPVWDKQ</sequence>
<dbReference type="Gene3D" id="3.90.226.10">
    <property type="entry name" value="2-enoyl-CoA Hydratase, Chain A, domain 1"/>
    <property type="match status" value="1"/>
</dbReference>
<dbReference type="InterPro" id="IPR051683">
    <property type="entry name" value="Enoyl-CoA_Hydratase/Isomerase"/>
</dbReference>
<name>A0A2N4UAJ3_9BURK</name>
<accession>A0A2N4UAJ3</accession>
<dbReference type="PANTHER" id="PTHR42964">
    <property type="entry name" value="ENOYL-COA HYDRATASE"/>
    <property type="match status" value="1"/>
</dbReference>
<dbReference type="InterPro" id="IPR014748">
    <property type="entry name" value="Enoyl-CoA_hydra_C"/>
</dbReference>
<protein>
    <submittedName>
        <fullName evidence="2">Enoyl-CoA hydratase</fullName>
    </submittedName>
</protein>
<evidence type="ECO:0000313" key="3">
    <source>
        <dbReference type="Proteomes" id="UP000234328"/>
    </source>
</evidence>
<dbReference type="Gene3D" id="1.10.12.10">
    <property type="entry name" value="Lyase 2-enoyl-coa Hydratase, Chain A, domain 2"/>
    <property type="match status" value="1"/>
</dbReference>
<dbReference type="GO" id="GO:0008300">
    <property type="term" value="P:isoprenoid catabolic process"/>
    <property type="evidence" value="ECO:0007669"/>
    <property type="project" value="TreeGrafter"/>
</dbReference>
<dbReference type="Pfam" id="PF00378">
    <property type="entry name" value="ECH_1"/>
    <property type="match status" value="1"/>
</dbReference>
<keyword evidence="3" id="KW-1185">Reference proteome</keyword>
<dbReference type="CDD" id="cd06558">
    <property type="entry name" value="crotonase-like"/>
    <property type="match status" value="1"/>
</dbReference>
<evidence type="ECO:0000313" key="2">
    <source>
        <dbReference type="EMBL" id="PLC52029.1"/>
    </source>
</evidence>
<evidence type="ECO:0000256" key="1">
    <source>
        <dbReference type="ARBA" id="ARBA00005254"/>
    </source>
</evidence>
<organism evidence="2 3">
    <name type="scientific">Pollutimonas nitritireducens</name>
    <dbReference type="NCBI Taxonomy" id="2045209"/>
    <lineage>
        <taxon>Bacteria</taxon>
        <taxon>Pseudomonadati</taxon>
        <taxon>Pseudomonadota</taxon>
        <taxon>Betaproteobacteria</taxon>
        <taxon>Burkholderiales</taxon>
        <taxon>Alcaligenaceae</taxon>
        <taxon>Pollutimonas</taxon>
    </lineage>
</organism>
<reference evidence="2 3" key="1">
    <citation type="submission" date="2017-10" db="EMBL/GenBank/DDBJ databases">
        <title>Two draft genome sequences of Pusillimonas sp. strains isolated from a nitrate- and radionuclide-contaminated groundwater in Russia.</title>
        <authorList>
            <person name="Grouzdev D.S."/>
            <person name="Tourova T.P."/>
            <person name="Goeva M.A."/>
            <person name="Babich T.L."/>
            <person name="Sokolova D.S."/>
            <person name="Abdullin R."/>
            <person name="Poltaraus A.B."/>
            <person name="Toshchakov S.V."/>
            <person name="Nazina T.N."/>
        </authorList>
    </citation>
    <scope>NUCLEOTIDE SEQUENCE [LARGE SCALE GENOMIC DNA]</scope>
    <source>
        <strain evidence="2 3">JR1/69-2-13</strain>
    </source>
</reference>
<dbReference type="RefSeq" id="WP_102071876.1">
    <property type="nucleotide sequence ID" value="NZ_PDNV01000021.1"/>
</dbReference>
<gene>
    <name evidence="2" type="ORF">CR155_20320</name>
</gene>
<dbReference type="PANTHER" id="PTHR42964:SF1">
    <property type="entry name" value="POLYKETIDE BIOSYNTHESIS ENOYL-COA HYDRATASE PKSH-RELATED"/>
    <property type="match status" value="1"/>
</dbReference>